<accession>A0A2X3C582</accession>
<dbReference type="EMBL" id="UAWN01000005">
    <property type="protein sequence ID" value="SQC09187.1"/>
    <property type="molecule type" value="Genomic_DNA"/>
</dbReference>
<name>A0A2X3C582_KLEPN</name>
<evidence type="ECO:0000313" key="2">
    <source>
        <dbReference type="Proteomes" id="UP000251088"/>
    </source>
</evidence>
<organism evidence="1 2">
    <name type="scientific">Klebsiella pneumoniae</name>
    <dbReference type="NCBI Taxonomy" id="573"/>
    <lineage>
        <taxon>Bacteria</taxon>
        <taxon>Pseudomonadati</taxon>
        <taxon>Pseudomonadota</taxon>
        <taxon>Gammaproteobacteria</taxon>
        <taxon>Enterobacterales</taxon>
        <taxon>Enterobacteriaceae</taxon>
        <taxon>Klebsiella/Raoultella group</taxon>
        <taxon>Klebsiella</taxon>
        <taxon>Klebsiella pneumoniae complex</taxon>
    </lineage>
</organism>
<reference evidence="1 2" key="1">
    <citation type="submission" date="2018-06" db="EMBL/GenBank/DDBJ databases">
        <authorList>
            <consortium name="Pathogen Informatics"/>
            <person name="Doyle S."/>
        </authorList>
    </citation>
    <scope>NUCLEOTIDE SEQUENCE [LARGE SCALE GENOMIC DNA]</scope>
    <source>
        <strain evidence="1 2">NCTC9128</strain>
    </source>
</reference>
<dbReference type="AlphaFoldDB" id="A0A2X3C582"/>
<evidence type="ECO:0000313" key="1">
    <source>
        <dbReference type="EMBL" id="SQC09187.1"/>
    </source>
</evidence>
<protein>
    <submittedName>
        <fullName evidence="1">Uncharacterized protein</fullName>
    </submittedName>
</protein>
<proteinExistence type="predicted"/>
<dbReference type="Proteomes" id="UP000251088">
    <property type="component" value="Unassembled WGS sequence"/>
</dbReference>
<gene>
    <name evidence="1" type="ORF">NCTC9128_01147</name>
</gene>
<sequence length="45" mass="5144">MAWIFSPMANDAGILQESLDIVITHRRHAHRIELVKSLAVVLPFF</sequence>